<evidence type="ECO:0000256" key="2">
    <source>
        <dbReference type="ARBA" id="ARBA00022475"/>
    </source>
</evidence>
<dbReference type="InterPro" id="IPR003593">
    <property type="entry name" value="AAA+_ATPase"/>
</dbReference>
<dbReference type="SUPFAM" id="SSF52540">
    <property type="entry name" value="P-loop containing nucleoside triphosphate hydrolases"/>
    <property type="match status" value="1"/>
</dbReference>
<evidence type="ECO:0000256" key="1">
    <source>
        <dbReference type="ARBA" id="ARBA00022448"/>
    </source>
</evidence>
<keyword evidence="2" id="KW-1003">Cell membrane</keyword>
<keyword evidence="3" id="KW-0997">Cell inner membrane</keyword>
<protein>
    <submittedName>
        <fullName evidence="7">ABC transporter</fullName>
    </submittedName>
</protein>
<reference evidence="7 8" key="1">
    <citation type="submission" date="2019-08" db="EMBL/GenBank/DDBJ databases">
        <authorList>
            <person name="Peeters C."/>
        </authorList>
    </citation>
    <scope>NUCLEOTIDE SEQUENCE [LARGE SCALE GENOMIC DNA]</scope>
    <source>
        <strain evidence="7 8">LMG 31012</strain>
    </source>
</reference>
<dbReference type="Pfam" id="PF12399">
    <property type="entry name" value="BCA_ABC_TP_C"/>
    <property type="match status" value="1"/>
</dbReference>
<dbReference type="PANTHER" id="PTHR45772">
    <property type="entry name" value="CONSERVED COMPONENT OF ABC TRANSPORTER FOR NATURAL AMINO ACIDS-RELATED"/>
    <property type="match status" value="1"/>
</dbReference>
<dbReference type="CDD" id="cd03219">
    <property type="entry name" value="ABC_Mj1267_LivG_branched"/>
    <property type="match status" value="1"/>
</dbReference>
<dbReference type="PANTHER" id="PTHR45772:SF3">
    <property type="entry name" value="ABC TRANSPORTER ATP-BINDING PROTEIN"/>
    <property type="match status" value="1"/>
</dbReference>
<dbReference type="Pfam" id="PF00005">
    <property type="entry name" value="ABC_tran"/>
    <property type="match status" value="1"/>
</dbReference>
<dbReference type="OrthoDB" id="9781337at2"/>
<dbReference type="GO" id="GO:0005524">
    <property type="term" value="F:ATP binding"/>
    <property type="evidence" value="ECO:0007669"/>
    <property type="project" value="UniProtKB-KW"/>
</dbReference>
<keyword evidence="4" id="KW-0547">Nucleotide-binding</keyword>
<dbReference type="AlphaFoldDB" id="A0A5E4VS06"/>
<evidence type="ECO:0000313" key="7">
    <source>
        <dbReference type="EMBL" id="VVE15247.1"/>
    </source>
</evidence>
<dbReference type="InterPro" id="IPR051120">
    <property type="entry name" value="ABC_AA/LPS_Transport"/>
</dbReference>
<evidence type="ECO:0000313" key="8">
    <source>
        <dbReference type="Proteomes" id="UP000400981"/>
    </source>
</evidence>
<dbReference type="RefSeq" id="WP_150589990.1">
    <property type="nucleotide sequence ID" value="NZ_CABPSH010000006.1"/>
</dbReference>
<proteinExistence type="predicted"/>
<keyword evidence="5" id="KW-0067">ATP-binding</keyword>
<evidence type="ECO:0000259" key="6">
    <source>
        <dbReference type="PROSITE" id="PS50893"/>
    </source>
</evidence>
<keyword evidence="3" id="KW-0472">Membrane</keyword>
<keyword evidence="8" id="KW-1185">Reference proteome</keyword>
<dbReference type="InterPro" id="IPR032823">
    <property type="entry name" value="BCA_ABC_TP_C"/>
</dbReference>
<dbReference type="InterPro" id="IPR027417">
    <property type="entry name" value="P-loop_NTPase"/>
</dbReference>
<dbReference type="SMART" id="SM00382">
    <property type="entry name" value="AAA"/>
    <property type="match status" value="1"/>
</dbReference>
<dbReference type="Gene3D" id="3.40.50.300">
    <property type="entry name" value="P-loop containing nucleotide triphosphate hydrolases"/>
    <property type="match status" value="1"/>
</dbReference>
<dbReference type="GO" id="GO:0005886">
    <property type="term" value="C:plasma membrane"/>
    <property type="evidence" value="ECO:0007669"/>
    <property type="project" value="TreeGrafter"/>
</dbReference>
<evidence type="ECO:0000256" key="5">
    <source>
        <dbReference type="ARBA" id="ARBA00022840"/>
    </source>
</evidence>
<dbReference type="EMBL" id="CABPSH010000006">
    <property type="protein sequence ID" value="VVE15247.1"/>
    <property type="molecule type" value="Genomic_DNA"/>
</dbReference>
<dbReference type="InterPro" id="IPR003439">
    <property type="entry name" value="ABC_transporter-like_ATP-bd"/>
</dbReference>
<evidence type="ECO:0000256" key="4">
    <source>
        <dbReference type="ARBA" id="ARBA00022741"/>
    </source>
</evidence>
<accession>A0A5E4VS06</accession>
<dbReference type="PROSITE" id="PS50893">
    <property type="entry name" value="ABC_TRANSPORTER_2"/>
    <property type="match status" value="1"/>
</dbReference>
<gene>
    <name evidence="7" type="ORF">PEP31012_02850</name>
</gene>
<feature type="domain" description="ABC transporter" evidence="6">
    <location>
        <begin position="5"/>
        <end position="247"/>
    </location>
</feature>
<evidence type="ECO:0000256" key="3">
    <source>
        <dbReference type="ARBA" id="ARBA00022519"/>
    </source>
</evidence>
<dbReference type="Proteomes" id="UP000400981">
    <property type="component" value="Unassembled WGS sequence"/>
</dbReference>
<name>A0A5E4VS06_9BURK</name>
<dbReference type="GO" id="GO:0016887">
    <property type="term" value="F:ATP hydrolysis activity"/>
    <property type="evidence" value="ECO:0007669"/>
    <property type="project" value="InterPro"/>
</dbReference>
<keyword evidence="1" id="KW-0813">Transport</keyword>
<sequence length="253" mass="28552">MDYILEAQSVGVRFGNFVANKNVDLRVKRNSIHALIGPNGAGKTTFFNALSGRIETSSGRVMFDGCDVTRVPVHRRLHSGMARCFQITNLFPGLTTRENLRLAAQGLRSVRALDFFSKRERDTQASEMAEYLIERLALRAEAERRVGELSHGRQRIIEVAMSMAGRPKLLLLDEPTSGMGVDDLPVMRALLKDLSRDHTVVYVEHNMHLVMTLSDRITVLFEGQVLTEGTPDEIRRDERVRRVYLGERHHVAG</sequence>
<organism evidence="7 8">
    <name type="scientific">Pandoraea eparura</name>
    <dbReference type="NCBI Taxonomy" id="2508291"/>
    <lineage>
        <taxon>Bacteria</taxon>
        <taxon>Pseudomonadati</taxon>
        <taxon>Pseudomonadota</taxon>
        <taxon>Betaproteobacteria</taxon>
        <taxon>Burkholderiales</taxon>
        <taxon>Burkholderiaceae</taxon>
        <taxon>Pandoraea</taxon>
    </lineage>
</organism>